<dbReference type="Proteomes" id="UP000011713">
    <property type="component" value="Unassembled WGS sequence"/>
</dbReference>
<organism evidence="1 2">
    <name type="scientific">Hyaloperonospora arabidopsidis (strain Emoy2)</name>
    <name type="common">Downy mildew agent</name>
    <name type="synonym">Peronospora arabidopsidis</name>
    <dbReference type="NCBI Taxonomy" id="559515"/>
    <lineage>
        <taxon>Eukaryota</taxon>
        <taxon>Sar</taxon>
        <taxon>Stramenopiles</taxon>
        <taxon>Oomycota</taxon>
        <taxon>Peronosporomycetes</taxon>
        <taxon>Peronosporales</taxon>
        <taxon>Peronosporaceae</taxon>
        <taxon>Hyaloperonospora</taxon>
    </lineage>
</organism>
<dbReference type="VEuPathDB" id="FungiDB:HpaG806576"/>
<keyword evidence="2" id="KW-1185">Reference proteome</keyword>
<protein>
    <submittedName>
        <fullName evidence="1">Uncharacterized protein</fullName>
    </submittedName>
</protein>
<sequence length="77" mass="9579">MDMIRPRSLLLKRRGYTLLQRNCLNCQRHRNWSRYGEVNVRLLLQWSMIKSFVEDYHFLWPAVFSVKRGLYLHQKRR</sequence>
<dbReference type="EMBL" id="JH598326">
    <property type="status" value="NOT_ANNOTATED_CDS"/>
    <property type="molecule type" value="Genomic_DNA"/>
</dbReference>
<dbReference type="EnsemblProtists" id="HpaT806576">
    <property type="protein sequence ID" value="HpaP806576"/>
    <property type="gene ID" value="HpaG806576"/>
</dbReference>
<evidence type="ECO:0000313" key="2">
    <source>
        <dbReference type="Proteomes" id="UP000011713"/>
    </source>
</evidence>
<dbReference type="HOGENOM" id="CLU_2643290_0_0_1"/>
<reference evidence="1" key="2">
    <citation type="submission" date="2015-06" db="UniProtKB">
        <authorList>
            <consortium name="EnsemblProtists"/>
        </authorList>
    </citation>
    <scope>IDENTIFICATION</scope>
    <source>
        <strain evidence="1">Emoy2</strain>
    </source>
</reference>
<evidence type="ECO:0000313" key="1">
    <source>
        <dbReference type="EnsemblProtists" id="HpaP806576"/>
    </source>
</evidence>
<reference evidence="2" key="1">
    <citation type="journal article" date="2010" name="Science">
        <title>Signatures of adaptation to obligate biotrophy in the Hyaloperonospora arabidopsidis genome.</title>
        <authorList>
            <person name="Baxter L."/>
            <person name="Tripathy S."/>
            <person name="Ishaque N."/>
            <person name="Boot N."/>
            <person name="Cabral A."/>
            <person name="Kemen E."/>
            <person name="Thines M."/>
            <person name="Ah-Fong A."/>
            <person name="Anderson R."/>
            <person name="Badejoko W."/>
            <person name="Bittner-Eddy P."/>
            <person name="Boore J.L."/>
            <person name="Chibucos M.C."/>
            <person name="Coates M."/>
            <person name="Dehal P."/>
            <person name="Delehaunty K."/>
            <person name="Dong S."/>
            <person name="Downton P."/>
            <person name="Dumas B."/>
            <person name="Fabro G."/>
            <person name="Fronick C."/>
            <person name="Fuerstenberg S.I."/>
            <person name="Fulton L."/>
            <person name="Gaulin E."/>
            <person name="Govers F."/>
            <person name="Hughes L."/>
            <person name="Humphray S."/>
            <person name="Jiang R.H."/>
            <person name="Judelson H."/>
            <person name="Kamoun S."/>
            <person name="Kyung K."/>
            <person name="Meijer H."/>
            <person name="Minx P."/>
            <person name="Morris P."/>
            <person name="Nelson J."/>
            <person name="Phuntumart V."/>
            <person name="Qutob D."/>
            <person name="Rehmany A."/>
            <person name="Rougon-Cardoso A."/>
            <person name="Ryden P."/>
            <person name="Torto-Alalibo T."/>
            <person name="Studholme D."/>
            <person name="Wang Y."/>
            <person name="Win J."/>
            <person name="Wood J."/>
            <person name="Clifton S.W."/>
            <person name="Rogers J."/>
            <person name="Van den Ackerveken G."/>
            <person name="Jones J.D."/>
            <person name="McDowell J.M."/>
            <person name="Beynon J."/>
            <person name="Tyler B.M."/>
        </authorList>
    </citation>
    <scope>NUCLEOTIDE SEQUENCE [LARGE SCALE GENOMIC DNA]</scope>
    <source>
        <strain evidence="2">Emoy2</strain>
    </source>
</reference>
<accession>M4BJJ7</accession>
<name>M4BJJ7_HYAAE</name>
<proteinExistence type="predicted"/>
<dbReference type="InParanoid" id="M4BJJ7"/>
<dbReference type="AlphaFoldDB" id="M4BJJ7"/>